<dbReference type="NCBIfam" id="TIGR04127">
    <property type="entry name" value="flavo_near_exo"/>
    <property type="match status" value="1"/>
</dbReference>
<reference evidence="2 3" key="1">
    <citation type="submission" date="2016-10" db="EMBL/GenBank/DDBJ databases">
        <authorList>
            <person name="de Groot N.N."/>
        </authorList>
    </citation>
    <scope>NUCLEOTIDE SEQUENCE [LARGE SCALE GENOMIC DNA]</scope>
    <source>
        <strain evidence="2 3">DSM 24015</strain>
    </source>
</reference>
<feature type="transmembrane region" description="Helical" evidence="1">
    <location>
        <begin position="6"/>
        <end position="24"/>
    </location>
</feature>
<name>A0A1G7F3X7_9FLAO</name>
<keyword evidence="1" id="KW-0812">Transmembrane</keyword>
<feature type="transmembrane region" description="Helical" evidence="1">
    <location>
        <begin position="119"/>
        <end position="139"/>
    </location>
</feature>
<organism evidence="2 3">
    <name type="scientific">Riemerella columbipharyngis</name>
    <dbReference type="NCBI Taxonomy" id="1071918"/>
    <lineage>
        <taxon>Bacteria</taxon>
        <taxon>Pseudomonadati</taxon>
        <taxon>Bacteroidota</taxon>
        <taxon>Flavobacteriia</taxon>
        <taxon>Flavobacteriales</taxon>
        <taxon>Weeksellaceae</taxon>
        <taxon>Riemerella</taxon>
    </lineage>
</organism>
<dbReference type="Proteomes" id="UP000198517">
    <property type="component" value="Unassembled WGS sequence"/>
</dbReference>
<dbReference type="RefSeq" id="WP_092737708.1">
    <property type="nucleotide sequence ID" value="NZ_FNAS01000019.1"/>
</dbReference>
<evidence type="ECO:0000313" key="3">
    <source>
        <dbReference type="Proteomes" id="UP000198517"/>
    </source>
</evidence>
<dbReference type="STRING" id="1071918.SAMN05421544_11913"/>
<gene>
    <name evidence="2" type="ORF">SAMN05421544_11913</name>
</gene>
<evidence type="ECO:0000256" key="1">
    <source>
        <dbReference type="SAM" id="Phobius"/>
    </source>
</evidence>
<sequence length="145" mass="17349">MRRKIISWILVLLGILGLISVKFLEGKIFYDPMIKYFSADGFSHPDFPHLHWGKLIVGHLFRFFLNAFFSTVIIQFMFRNKLWTLQAVVLISVVFAITFPMYLYCLYTEFQWGVLISFYIRRFVIQPLLLLMIIPIFYYKKEMGK</sequence>
<accession>A0A1G7F3X7</accession>
<protein>
    <submittedName>
        <fullName evidence="2">Exosortase F-associated protein</fullName>
    </submittedName>
</protein>
<keyword evidence="1" id="KW-0472">Membrane</keyword>
<dbReference type="OrthoDB" id="982493at2"/>
<keyword evidence="3" id="KW-1185">Reference proteome</keyword>
<keyword evidence="1" id="KW-1133">Transmembrane helix</keyword>
<dbReference type="AlphaFoldDB" id="A0A1G7F3X7"/>
<dbReference type="InterPro" id="IPR026414">
    <property type="entry name" value="ExosoTase_F-assoc_memb"/>
</dbReference>
<dbReference type="EMBL" id="FNAS01000019">
    <property type="protein sequence ID" value="SDE70663.1"/>
    <property type="molecule type" value="Genomic_DNA"/>
</dbReference>
<proteinExistence type="predicted"/>
<feature type="transmembrane region" description="Helical" evidence="1">
    <location>
        <begin position="84"/>
        <end position="107"/>
    </location>
</feature>
<feature type="transmembrane region" description="Helical" evidence="1">
    <location>
        <begin position="60"/>
        <end position="78"/>
    </location>
</feature>
<evidence type="ECO:0000313" key="2">
    <source>
        <dbReference type="EMBL" id="SDE70663.1"/>
    </source>
</evidence>